<comment type="caution">
    <text evidence="1">The sequence shown here is derived from an EMBL/GenBank/DDBJ whole genome shotgun (WGS) entry which is preliminary data.</text>
</comment>
<sequence length="176" mass="19716">MDKRTTASCPKCGGTWPVFETVVSPDTRPSVVATMRVTETSLVEEAIGQEVRRIGNSGPASAVRRFKATRRWTRHIEFDNDHTTTSSHGVKFTALVELKSSAEATLRRHFGGSEEIEEKFEEEVELSIPPYTTLEFVMDWKCIWQQGLVTGVDTTGVMIQFPFRAAVGLTFDQSTR</sequence>
<gene>
    <name evidence="1" type="ORF">BC739_001701</name>
</gene>
<dbReference type="Proteomes" id="UP000517916">
    <property type="component" value="Unassembled WGS sequence"/>
</dbReference>
<reference evidence="1 2" key="1">
    <citation type="submission" date="2020-08" db="EMBL/GenBank/DDBJ databases">
        <title>Genomic Encyclopedia of Archaeal and Bacterial Type Strains, Phase II (KMG-II): from individual species to whole genera.</title>
        <authorList>
            <person name="Goeker M."/>
        </authorList>
    </citation>
    <scope>NUCLEOTIDE SEQUENCE [LARGE SCALE GENOMIC DNA]</scope>
    <source>
        <strain evidence="1 2">DSM 43850</strain>
    </source>
</reference>
<proteinExistence type="predicted"/>
<accession>A0ABR6BD48</accession>
<keyword evidence="2" id="KW-1185">Reference proteome</keyword>
<evidence type="ECO:0000313" key="1">
    <source>
        <dbReference type="EMBL" id="MBA8924504.1"/>
    </source>
</evidence>
<evidence type="ECO:0000313" key="2">
    <source>
        <dbReference type="Proteomes" id="UP000517916"/>
    </source>
</evidence>
<dbReference type="RefSeq" id="WP_182836794.1">
    <property type="nucleotide sequence ID" value="NZ_BAAABQ010000078.1"/>
</dbReference>
<name>A0ABR6BD48_9PSEU</name>
<organism evidence="1 2">
    <name type="scientific">Kutzneria viridogrisea</name>
    <dbReference type="NCBI Taxonomy" id="47990"/>
    <lineage>
        <taxon>Bacteria</taxon>
        <taxon>Bacillati</taxon>
        <taxon>Actinomycetota</taxon>
        <taxon>Actinomycetes</taxon>
        <taxon>Pseudonocardiales</taxon>
        <taxon>Pseudonocardiaceae</taxon>
        <taxon>Kutzneria</taxon>
    </lineage>
</organism>
<dbReference type="EMBL" id="JACJID010000001">
    <property type="protein sequence ID" value="MBA8924504.1"/>
    <property type="molecule type" value="Genomic_DNA"/>
</dbReference>
<protein>
    <submittedName>
        <fullName evidence="1">Uncharacterized protein</fullName>
    </submittedName>
</protein>